<dbReference type="AlphaFoldDB" id="A0A2U2PK92"/>
<evidence type="ECO:0000313" key="1">
    <source>
        <dbReference type="EMBL" id="PWG81823.1"/>
    </source>
</evidence>
<accession>A0A2U2PK92</accession>
<reference evidence="1 2" key="1">
    <citation type="submission" date="2018-04" db="EMBL/GenBank/DDBJ databases">
        <title>Pedobacter chongqingensis sp. nov., isolated from a rottenly hemp rope.</title>
        <authorList>
            <person name="Cai Y."/>
        </authorList>
    </citation>
    <scope>NUCLEOTIDE SEQUENCE [LARGE SCALE GENOMIC DNA]</scope>
    <source>
        <strain evidence="1 2">FJ4-8</strain>
    </source>
</reference>
<dbReference type="OrthoDB" id="5326076at2"/>
<organism evidence="1 2">
    <name type="scientific">Pararcticibacter amylolyticus</name>
    <dbReference type="NCBI Taxonomy" id="2173175"/>
    <lineage>
        <taxon>Bacteria</taxon>
        <taxon>Pseudomonadati</taxon>
        <taxon>Bacteroidota</taxon>
        <taxon>Sphingobacteriia</taxon>
        <taxon>Sphingobacteriales</taxon>
        <taxon>Sphingobacteriaceae</taxon>
        <taxon>Pararcticibacter</taxon>
    </lineage>
</organism>
<sequence length="112" mass="13142">MDKYLRTERTIQRANQYGNLVTTIKKPLKDSGVHHYMRDLRTLFKQAMTDFNDDSGIIRIAHYLFKKFKIGDPPETEKRNLKVEDLKVIRDIDPTLLKGRAALARDVFMLSF</sequence>
<evidence type="ECO:0000313" key="2">
    <source>
        <dbReference type="Proteomes" id="UP000245647"/>
    </source>
</evidence>
<proteinExistence type="predicted"/>
<dbReference type="Proteomes" id="UP000245647">
    <property type="component" value="Unassembled WGS sequence"/>
</dbReference>
<evidence type="ECO:0008006" key="3">
    <source>
        <dbReference type="Google" id="ProtNLM"/>
    </source>
</evidence>
<keyword evidence="2" id="KW-1185">Reference proteome</keyword>
<name>A0A2U2PK92_9SPHI</name>
<protein>
    <recommendedName>
        <fullName evidence="3">Phage integrase SAM-like domain-containing protein</fullName>
    </recommendedName>
</protein>
<comment type="caution">
    <text evidence="1">The sequence shown here is derived from an EMBL/GenBank/DDBJ whole genome shotgun (WGS) entry which is preliminary data.</text>
</comment>
<dbReference type="EMBL" id="QEAS01000003">
    <property type="protein sequence ID" value="PWG81823.1"/>
    <property type="molecule type" value="Genomic_DNA"/>
</dbReference>
<dbReference type="RefSeq" id="WP_109414764.1">
    <property type="nucleotide sequence ID" value="NZ_QEAS01000003.1"/>
</dbReference>
<gene>
    <name evidence="1" type="ORF">DDR33_05545</name>
</gene>